<protein>
    <submittedName>
        <fullName evidence="1">Uncharacterized protein</fullName>
    </submittedName>
</protein>
<reference evidence="1" key="1">
    <citation type="journal article" date="2014" name="Front. Microbiol.">
        <title>High frequency of phylogenetically diverse reductive dehalogenase-homologous genes in deep subseafloor sedimentary metagenomes.</title>
        <authorList>
            <person name="Kawai M."/>
            <person name="Futagami T."/>
            <person name="Toyoda A."/>
            <person name="Takaki Y."/>
            <person name="Nishi S."/>
            <person name="Hori S."/>
            <person name="Arai W."/>
            <person name="Tsubouchi T."/>
            <person name="Morono Y."/>
            <person name="Uchiyama I."/>
            <person name="Ito T."/>
            <person name="Fujiyama A."/>
            <person name="Inagaki F."/>
            <person name="Takami H."/>
        </authorList>
    </citation>
    <scope>NUCLEOTIDE SEQUENCE</scope>
    <source>
        <strain evidence="1">Expedition CK06-06</strain>
    </source>
</reference>
<dbReference type="EMBL" id="BARW01030550">
    <property type="protein sequence ID" value="GAJ07163.1"/>
    <property type="molecule type" value="Genomic_DNA"/>
</dbReference>
<evidence type="ECO:0000313" key="1">
    <source>
        <dbReference type="EMBL" id="GAJ07163.1"/>
    </source>
</evidence>
<proteinExistence type="predicted"/>
<organism evidence="1">
    <name type="scientific">marine sediment metagenome</name>
    <dbReference type="NCBI Taxonomy" id="412755"/>
    <lineage>
        <taxon>unclassified sequences</taxon>
        <taxon>metagenomes</taxon>
        <taxon>ecological metagenomes</taxon>
    </lineage>
</organism>
<accession>X1TPB1</accession>
<name>X1TPB1_9ZZZZ</name>
<sequence length="53" mass="6330">HFKRLPSGFLKIRADFLDKVKTWSQKYLKLDLSHIEINSIKEMGKIIMIINDR</sequence>
<dbReference type="AlphaFoldDB" id="X1TPB1"/>
<feature type="non-terminal residue" evidence="1">
    <location>
        <position position="1"/>
    </location>
</feature>
<gene>
    <name evidence="1" type="ORF">S12H4_48817</name>
</gene>
<comment type="caution">
    <text evidence="1">The sequence shown here is derived from an EMBL/GenBank/DDBJ whole genome shotgun (WGS) entry which is preliminary data.</text>
</comment>